<comment type="caution">
    <text evidence="1">The sequence shown here is derived from an EMBL/GenBank/DDBJ whole genome shotgun (WGS) entry which is preliminary data.</text>
</comment>
<feature type="non-terminal residue" evidence="1">
    <location>
        <position position="55"/>
    </location>
</feature>
<accession>A0ABQ7T698</accession>
<reference evidence="1 2" key="1">
    <citation type="journal article" date="2022" name="Gigascience">
        <title>A chromosome-level genome assembly and annotation of the desert horned lizard, Phrynosoma platyrhinos, provides insight into chromosomal rearrangements among reptiles.</title>
        <authorList>
            <person name="Koochekian N."/>
            <person name="Ascanio A."/>
            <person name="Farleigh K."/>
            <person name="Card D.C."/>
            <person name="Schield D.R."/>
            <person name="Castoe T.A."/>
            <person name="Jezkova T."/>
        </authorList>
    </citation>
    <scope>NUCLEOTIDE SEQUENCE [LARGE SCALE GENOMIC DNA]</scope>
    <source>
        <strain evidence="1">NK-2021</strain>
    </source>
</reference>
<protein>
    <submittedName>
        <fullName evidence="1">Uncharacterized protein</fullName>
    </submittedName>
</protein>
<proteinExistence type="predicted"/>
<dbReference type="EMBL" id="JAIPUX010001232">
    <property type="protein sequence ID" value="KAH0625188.1"/>
    <property type="molecule type" value="Genomic_DNA"/>
</dbReference>
<dbReference type="Proteomes" id="UP000826234">
    <property type="component" value="Unassembled WGS sequence"/>
</dbReference>
<name>A0ABQ7T698_PHRPL</name>
<organism evidence="1 2">
    <name type="scientific">Phrynosoma platyrhinos</name>
    <name type="common">Desert horned lizard</name>
    <dbReference type="NCBI Taxonomy" id="52577"/>
    <lineage>
        <taxon>Eukaryota</taxon>
        <taxon>Metazoa</taxon>
        <taxon>Chordata</taxon>
        <taxon>Craniata</taxon>
        <taxon>Vertebrata</taxon>
        <taxon>Euteleostomi</taxon>
        <taxon>Lepidosauria</taxon>
        <taxon>Squamata</taxon>
        <taxon>Bifurcata</taxon>
        <taxon>Unidentata</taxon>
        <taxon>Episquamata</taxon>
        <taxon>Toxicofera</taxon>
        <taxon>Iguania</taxon>
        <taxon>Phrynosomatidae</taxon>
        <taxon>Phrynosomatinae</taxon>
        <taxon>Phrynosoma</taxon>
    </lineage>
</organism>
<evidence type="ECO:0000313" key="1">
    <source>
        <dbReference type="EMBL" id="KAH0625188.1"/>
    </source>
</evidence>
<keyword evidence="2" id="KW-1185">Reference proteome</keyword>
<sequence>MSYSPRDTYRLTYFTFLAFDDEIVSIADVSHYVEDPGFGYKDFGRRGDLPTFRAQ</sequence>
<evidence type="ECO:0000313" key="2">
    <source>
        <dbReference type="Proteomes" id="UP000826234"/>
    </source>
</evidence>
<gene>
    <name evidence="1" type="ORF">JD844_033403</name>
</gene>